<reference evidence="1" key="1">
    <citation type="journal article" date="2023" name="Mol. Biol. Evol.">
        <title>Third-Generation Sequencing Reveals the Adaptive Role of the Epigenome in Three Deep-Sea Polychaetes.</title>
        <authorList>
            <person name="Perez M."/>
            <person name="Aroh O."/>
            <person name="Sun Y."/>
            <person name="Lan Y."/>
            <person name="Juniper S.K."/>
            <person name="Young C.R."/>
            <person name="Angers B."/>
            <person name="Qian P.Y."/>
        </authorList>
    </citation>
    <scope>NUCLEOTIDE SEQUENCE</scope>
    <source>
        <strain evidence="1">R07B-5</strain>
    </source>
</reference>
<evidence type="ECO:0000313" key="1">
    <source>
        <dbReference type="EMBL" id="KAK2184889.1"/>
    </source>
</evidence>
<name>A0AAD9NYK9_RIDPI</name>
<gene>
    <name evidence="1" type="ORF">NP493_249g04027</name>
</gene>
<dbReference type="AlphaFoldDB" id="A0AAD9NYK9"/>
<dbReference type="EMBL" id="JAODUO010000249">
    <property type="protein sequence ID" value="KAK2184889.1"/>
    <property type="molecule type" value="Genomic_DNA"/>
</dbReference>
<organism evidence="1 2">
    <name type="scientific">Ridgeia piscesae</name>
    <name type="common">Tubeworm</name>
    <dbReference type="NCBI Taxonomy" id="27915"/>
    <lineage>
        <taxon>Eukaryota</taxon>
        <taxon>Metazoa</taxon>
        <taxon>Spiralia</taxon>
        <taxon>Lophotrochozoa</taxon>
        <taxon>Annelida</taxon>
        <taxon>Polychaeta</taxon>
        <taxon>Sedentaria</taxon>
        <taxon>Canalipalpata</taxon>
        <taxon>Sabellida</taxon>
        <taxon>Siboglinidae</taxon>
        <taxon>Ridgeia</taxon>
    </lineage>
</organism>
<accession>A0AAD9NYK9</accession>
<keyword evidence="2" id="KW-1185">Reference proteome</keyword>
<comment type="caution">
    <text evidence="1">The sequence shown here is derived from an EMBL/GenBank/DDBJ whole genome shotgun (WGS) entry which is preliminary data.</text>
</comment>
<dbReference type="Proteomes" id="UP001209878">
    <property type="component" value="Unassembled WGS sequence"/>
</dbReference>
<protein>
    <submittedName>
        <fullName evidence="1">Uncharacterized protein</fullName>
    </submittedName>
</protein>
<evidence type="ECO:0000313" key="2">
    <source>
        <dbReference type="Proteomes" id="UP001209878"/>
    </source>
</evidence>
<proteinExistence type="predicted"/>
<sequence>MYVLMFSNNKTPNVYLLKPTLGQKQFRTLQDSSCYCKRKRLWVPIVKGNLFAKIHLCQIRTIIMVTWILNGTHDLVTSANCAAINKSKPSEILYLTKPTTNGTRCWFNEVFTSPTDIL</sequence>